<dbReference type="InterPro" id="IPR000089">
    <property type="entry name" value="Biotin_lipoyl"/>
</dbReference>
<dbReference type="PROSITE" id="PS00189">
    <property type="entry name" value="LIPOYL"/>
    <property type="match status" value="1"/>
</dbReference>
<dbReference type="OrthoDB" id="9805770at2"/>
<evidence type="ECO:0000259" key="8">
    <source>
        <dbReference type="PROSITE" id="PS50968"/>
    </source>
</evidence>
<dbReference type="STRING" id="177439.DPPB40"/>
<dbReference type="Gene3D" id="3.30.559.10">
    <property type="entry name" value="Chloramphenicol acetyltransferase-like domain"/>
    <property type="match status" value="1"/>
</dbReference>
<evidence type="ECO:0000256" key="5">
    <source>
        <dbReference type="ARBA" id="ARBA00022823"/>
    </source>
</evidence>
<dbReference type="AlphaFoldDB" id="Q6AIE3"/>
<keyword evidence="5 7" id="KW-0450">Lipoyl</keyword>
<evidence type="ECO:0000313" key="10">
    <source>
        <dbReference type="EMBL" id="CAG37904.1"/>
    </source>
</evidence>
<dbReference type="Gene3D" id="2.40.50.100">
    <property type="match status" value="1"/>
</dbReference>
<dbReference type="SUPFAM" id="SSF51230">
    <property type="entry name" value="Single hybrid motif"/>
    <property type="match status" value="1"/>
</dbReference>
<dbReference type="PANTHER" id="PTHR43178:SF5">
    <property type="entry name" value="LIPOAMIDE ACYLTRANSFERASE COMPONENT OF BRANCHED-CHAIN ALPHA-KETO ACID DEHYDROGENASE COMPLEX, MITOCHONDRIAL"/>
    <property type="match status" value="1"/>
</dbReference>
<organism evidence="10 11">
    <name type="scientific">Desulfotalea psychrophila (strain LSv54 / DSM 12343)</name>
    <dbReference type="NCBI Taxonomy" id="177439"/>
    <lineage>
        <taxon>Bacteria</taxon>
        <taxon>Pseudomonadati</taxon>
        <taxon>Thermodesulfobacteriota</taxon>
        <taxon>Desulfobulbia</taxon>
        <taxon>Desulfobulbales</taxon>
        <taxon>Desulfocapsaceae</taxon>
        <taxon>Desulfotalea</taxon>
    </lineage>
</organism>
<dbReference type="GO" id="GO:0016407">
    <property type="term" value="F:acetyltransferase activity"/>
    <property type="evidence" value="ECO:0007669"/>
    <property type="project" value="TreeGrafter"/>
</dbReference>
<geneLocation type="plasmid" evidence="11">
    <name>large</name>
</geneLocation>
<evidence type="ECO:0000256" key="1">
    <source>
        <dbReference type="ARBA" id="ARBA00001938"/>
    </source>
</evidence>
<protein>
    <recommendedName>
        <fullName evidence="7">Dihydrolipoamide acetyltransferase component of pyruvate dehydrogenase complex</fullName>
        <ecNumber evidence="7">2.3.1.-</ecNumber>
    </recommendedName>
</protein>
<comment type="similarity">
    <text evidence="2 7">Belongs to the 2-oxoacid dehydrogenase family.</text>
</comment>
<name>Q6AIE3_DESPS</name>
<comment type="cofactor">
    <cofactor evidence="1 7">
        <name>(R)-lipoate</name>
        <dbReference type="ChEBI" id="CHEBI:83088"/>
    </cofactor>
</comment>
<evidence type="ECO:0000256" key="4">
    <source>
        <dbReference type="ARBA" id="ARBA00022679"/>
    </source>
</evidence>
<gene>
    <name evidence="10" type="ordered locus">DPPB40</name>
</gene>
<dbReference type="InterPro" id="IPR011053">
    <property type="entry name" value="Single_hybrid_motif"/>
</dbReference>
<dbReference type="EMBL" id="CR522871">
    <property type="protein sequence ID" value="CAG37904.1"/>
    <property type="molecule type" value="Genomic_DNA"/>
</dbReference>
<feature type="domain" description="Peripheral subunit-binding (PSBD)" evidence="9">
    <location>
        <begin position="126"/>
        <end position="163"/>
    </location>
</feature>
<dbReference type="Proteomes" id="UP000000602">
    <property type="component" value="Plasmid large"/>
</dbReference>
<dbReference type="PANTHER" id="PTHR43178">
    <property type="entry name" value="DIHYDROLIPOAMIDE ACETYLTRANSFERASE COMPONENT OF PYRUVATE DEHYDROGENASE COMPLEX"/>
    <property type="match status" value="1"/>
</dbReference>
<keyword evidence="11" id="KW-1185">Reference proteome</keyword>
<dbReference type="EC" id="2.3.1.-" evidence="7"/>
<dbReference type="InterPro" id="IPR023213">
    <property type="entry name" value="CAT-like_dom_sf"/>
</dbReference>
<dbReference type="InterPro" id="IPR050743">
    <property type="entry name" value="2-oxoacid_DH_E2_comp"/>
</dbReference>
<dbReference type="GO" id="GO:0031405">
    <property type="term" value="F:lipoic acid binding"/>
    <property type="evidence" value="ECO:0007669"/>
    <property type="project" value="TreeGrafter"/>
</dbReference>
<evidence type="ECO:0000256" key="3">
    <source>
        <dbReference type="ARBA" id="ARBA00011484"/>
    </source>
</evidence>
<dbReference type="SUPFAM" id="SSF52777">
    <property type="entry name" value="CoA-dependent acyltransferases"/>
    <property type="match status" value="1"/>
</dbReference>
<dbReference type="InterPro" id="IPR003016">
    <property type="entry name" value="2-oxoA_DH_lipoyl-BS"/>
</dbReference>
<dbReference type="CDD" id="cd06849">
    <property type="entry name" value="lipoyl_domain"/>
    <property type="match status" value="1"/>
</dbReference>
<dbReference type="Gene3D" id="4.10.320.10">
    <property type="entry name" value="E3-binding domain"/>
    <property type="match status" value="1"/>
</dbReference>
<dbReference type="eggNOG" id="COG0508">
    <property type="taxonomic scope" value="Bacteria"/>
</dbReference>
<sequence>MTEFRMPSLGADMKEGRLVEWKVKLGDQVKRGDIIAEVETAKGVIEIEVFTDGVIEQILVQRGEKVPVGTVLATIRTAGEQGKVPGEAAPPEPVFKYKACLIAAHREEPAAEPPPAVATAAGKRLRISPLARKLAAELAVELSTVQGTGQGGAITHADIKRAAATKKASAPQVPSAPGAAMRQAIATAMARSNREIPHYYLATRIDMSNTLRWLEAENKKRSIKERILPVVPLIKATALALAKVPELNGYWVDNRQQPEEAVHIGFVISLRQGGLVAPAIHHADLKSLPELMEALYDLITRARSGHLRSSELTDATVTITSLGDLGVEVVHGVIYPPQIALVGFGKILEQPWAKDGMLGIRPILTATLAADHRATDAHRGAQFLEALNHHLQKPEEL</sequence>
<dbReference type="Pfam" id="PF02817">
    <property type="entry name" value="E3_binding"/>
    <property type="match status" value="1"/>
</dbReference>
<proteinExistence type="inferred from homology"/>
<evidence type="ECO:0000256" key="7">
    <source>
        <dbReference type="RuleBase" id="RU003423"/>
    </source>
</evidence>
<evidence type="ECO:0000313" key="11">
    <source>
        <dbReference type="Proteomes" id="UP000000602"/>
    </source>
</evidence>
<dbReference type="HOGENOM" id="CLU_016733_10_2_7"/>
<comment type="subunit">
    <text evidence="3">Forms a 24-polypeptide structural core with octahedral symmetry.</text>
</comment>
<dbReference type="SUPFAM" id="SSF47005">
    <property type="entry name" value="Peripheral subunit-binding domain of 2-oxo acid dehydrogenase complex"/>
    <property type="match status" value="1"/>
</dbReference>
<evidence type="ECO:0000256" key="6">
    <source>
        <dbReference type="ARBA" id="ARBA00023315"/>
    </source>
</evidence>
<dbReference type="InterPro" id="IPR004167">
    <property type="entry name" value="PSBD"/>
</dbReference>
<accession>Q6AIE3</accession>
<dbReference type="PROSITE" id="PS51826">
    <property type="entry name" value="PSBD"/>
    <property type="match status" value="1"/>
</dbReference>
<evidence type="ECO:0000259" key="9">
    <source>
        <dbReference type="PROSITE" id="PS51826"/>
    </source>
</evidence>
<dbReference type="Pfam" id="PF00198">
    <property type="entry name" value="2-oxoacid_dh"/>
    <property type="match status" value="1"/>
</dbReference>
<evidence type="ECO:0000256" key="2">
    <source>
        <dbReference type="ARBA" id="ARBA00007317"/>
    </source>
</evidence>
<dbReference type="RefSeq" id="WP_011190399.1">
    <property type="nucleotide sequence ID" value="NC_006139.1"/>
</dbReference>
<dbReference type="GO" id="GO:0005737">
    <property type="term" value="C:cytoplasm"/>
    <property type="evidence" value="ECO:0007669"/>
    <property type="project" value="TreeGrafter"/>
</dbReference>
<dbReference type="InterPro" id="IPR036625">
    <property type="entry name" value="E3-bd_dom_sf"/>
</dbReference>
<dbReference type="Pfam" id="PF00364">
    <property type="entry name" value="Biotin_lipoyl"/>
    <property type="match status" value="1"/>
</dbReference>
<keyword evidence="10" id="KW-0670">Pyruvate</keyword>
<dbReference type="InterPro" id="IPR001078">
    <property type="entry name" value="2-oxoacid_DH_actylTfrase"/>
</dbReference>
<keyword evidence="6 7" id="KW-0012">Acyltransferase</keyword>
<feature type="domain" description="Lipoyl-binding" evidence="8">
    <location>
        <begin position="1"/>
        <end position="76"/>
    </location>
</feature>
<dbReference type="KEGG" id="dps:DPPB40"/>
<reference evidence="10 11" key="1">
    <citation type="journal article" date="2004" name="Environ. Microbiol.">
        <title>The genome of Desulfotalea psychrophila, a sulfate-reducing bacterium from permanently cold Arctic sediments.</title>
        <authorList>
            <person name="Rabus R."/>
            <person name="Ruepp A."/>
            <person name="Frickey T."/>
            <person name="Rattei T."/>
            <person name="Fartmann B."/>
            <person name="Stark M."/>
            <person name="Bauer M."/>
            <person name="Zibat A."/>
            <person name="Lombardot T."/>
            <person name="Becker I."/>
            <person name="Amann J."/>
            <person name="Gellner K."/>
            <person name="Teeling H."/>
            <person name="Leuschner W.D."/>
            <person name="Gloeckner F.-O."/>
            <person name="Lupas A.N."/>
            <person name="Amann R."/>
            <person name="Klenk H.-P."/>
        </authorList>
    </citation>
    <scope>NUCLEOTIDE SEQUENCE [LARGE SCALE GENOMIC DNA]</scope>
    <source>
        <strain evidence="11">DSM 12343 / LSv54</strain>
        <plasmid evidence="11">large</plasmid>
    </source>
</reference>
<dbReference type="PROSITE" id="PS50968">
    <property type="entry name" value="BIOTINYL_LIPOYL"/>
    <property type="match status" value="1"/>
</dbReference>
<keyword evidence="4 7" id="KW-0808">Transferase</keyword>